<keyword evidence="5 9" id="KW-1133">Transmembrane helix</keyword>
<evidence type="ECO:0000313" key="11">
    <source>
        <dbReference type="Proteomes" id="UP001501116"/>
    </source>
</evidence>
<evidence type="ECO:0000256" key="8">
    <source>
        <dbReference type="SAM" id="MobiDB-lite"/>
    </source>
</evidence>
<accession>A0ABP5DXF5</accession>
<name>A0ABP5DXF5_9PSEU</name>
<keyword evidence="2" id="KW-1003">Cell membrane</keyword>
<feature type="compositionally biased region" description="Basic and acidic residues" evidence="8">
    <location>
        <begin position="454"/>
        <end position="464"/>
    </location>
</feature>
<dbReference type="InterPro" id="IPR018584">
    <property type="entry name" value="GT87"/>
</dbReference>
<comment type="caution">
    <text evidence="10">The sequence shown here is derived from an EMBL/GenBank/DDBJ whole genome shotgun (WGS) entry which is preliminary data.</text>
</comment>
<keyword evidence="11" id="KW-1185">Reference proteome</keyword>
<feature type="transmembrane region" description="Helical" evidence="9">
    <location>
        <begin position="209"/>
        <end position="233"/>
    </location>
</feature>
<feature type="transmembrane region" description="Helical" evidence="9">
    <location>
        <begin position="351"/>
        <end position="366"/>
    </location>
</feature>
<dbReference type="Pfam" id="PF09594">
    <property type="entry name" value="GT87"/>
    <property type="match status" value="1"/>
</dbReference>
<feature type="transmembrane region" description="Helical" evidence="9">
    <location>
        <begin position="378"/>
        <end position="396"/>
    </location>
</feature>
<evidence type="ECO:0000313" key="10">
    <source>
        <dbReference type="EMBL" id="GAA1988021.1"/>
    </source>
</evidence>
<feature type="transmembrane region" description="Helical" evidence="9">
    <location>
        <begin position="97"/>
        <end position="118"/>
    </location>
</feature>
<evidence type="ECO:0000256" key="5">
    <source>
        <dbReference type="ARBA" id="ARBA00022989"/>
    </source>
</evidence>
<feature type="transmembrane region" description="Helical" evidence="9">
    <location>
        <begin position="42"/>
        <end position="62"/>
    </location>
</feature>
<dbReference type="RefSeq" id="WP_344430365.1">
    <property type="nucleotide sequence ID" value="NZ_BAAANN010000047.1"/>
</dbReference>
<dbReference type="Proteomes" id="UP001501116">
    <property type="component" value="Unassembled WGS sequence"/>
</dbReference>
<evidence type="ECO:0000256" key="6">
    <source>
        <dbReference type="ARBA" id="ARBA00023136"/>
    </source>
</evidence>
<feature type="transmembrane region" description="Helical" evidence="9">
    <location>
        <begin position="182"/>
        <end position="203"/>
    </location>
</feature>
<keyword evidence="4 9" id="KW-0812">Transmembrane</keyword>
<feature type="transmembrane region" description="Helical" evidence="9">
    <location>
        <begin position="416"/>
        <end position="435"/>
    </location>
</feature>
<feature type="region of interest" description="Disordered" evidence="8">
    <location>
        <begin position="1"/>
        <end position="20"/>
    </location>
</feature>
<evidence type="ECO:0000256" key="2">
    <source>
        <dbReference type="ARBA" id="ARBA00022475"/>
    </source>
</evidence>
<feature type="transmembrane region" description="Helical" evidence="9">
    <location>
        <begin position="240"/>
        <end position="258"/>
    </location>
</feature>
<sequence length="464" mass="50332">MSRSVPTSVNDTEDGEPAARSAPHRLALRVSLSRLSVRPRSVLLLAAVPLLAIVAGVVAWLLDWRLGVDSAVYRAGALTLLHGDPLYDSNTLATEPWWALLPFTYPPSAALFFVPMALVPIQVAWGILTAVSVLAMALVVRIAIGSLPPPKDGGARWWASPARATLVFSVVFLGLEPVWRTIFLGQINLILMAMVVLDVLVITTRGSRWGGVLVGIASAVKLTPLPFIAHLLFTGKVKDAFRALGTFVAFQGLMFAIIPEQTLRFWTQTLKDTGRIGPLHWAGNQSLNGMLTRITDLAPWASTAAIGLALVLAVPAIWLMLRFHRKGQALAALLVTAFWVLLASPVSWSHHWVWAVPLIVLLISRLPQTTPATAWRRWIGAIAVIAVFVSCVLLAMPNGRNIELHWVFWQNVLGNAYLLMPLVLAAVLTARWIVLRGRRAAVPTRASGPPGPPSDEHVDATPAT</sequence>
<evidence type="ECO:0000256" key="4">
    <source>
        <dbReference type="ARBA" id="ARBA00022692"/>
    </source>
</evidence>
<feature type="transmembrane region" description="Helical" evidence="9">
    <location>
        <begin position="328"/>
        <end position="345"/>
    </location>
</feature>
<evidence type="ECO:0000256" key="3">
    <source>
        <dbReference type="ARBA" id="ARBA00022679"/>
    </source>
</evidence>
<keyword evidence="6 9" id="KW-0472">Membrane</keyword>
<evidence type="ECO:0000256" key="7">
    <source>
        <dbReference type="ARBA" id="ARBA00024033"/>
    </source>
</evidence>
<protein>
    <submittedName>
        <fullName evidence="10">Glycosyltransferase 87 family protein</fullName>
    </submittedName>
</protein>
<feature type="transmembrane region" description="Helical" evidence="9">
    <location>
        <begin position="156"/>
        <end position="175"/>
    </location>
</feature>
<organism evidence="10 11">
    <name type="scientific">Amycolatopsis minnesotensis</name>
    <dbReference type="NCBI Taxonomy" id="337894"/>
    <lineage>
        <taxon>Bacteria</taxon>
        <taxon>Bacillati</taxon>
        <taxon>Actinomycetota</taxon>
        <taxon>Actinomycetes</taxon>
        <taxon>Pseudonocardiales</taxon>
        <taxon>Pseudonocardiaceae</taxon>
        <taxon>Amycolatopsis</taxon>
    </lineage>
</organism>
<feature type="transmembrane region" description="Helical" evidence="9">
    <location>
        <begin position="297"/>
        <end position="321"/>
    </location>
</feature>
<proteinExistence type="inferred from homology"/>
<evidence type="ECO:0000256" key="9">
    <source>
        <dbReference type="SAM" id="Phobius"/>
    </source>
</evidence>
<comment type="subcellular location">
    <subcellularLocation>
        <location evidence="1">Cell membrane</location>
        <topology evidence="1">Multi-pass membrane protein</topology>
    </subcellularLocation>
</comment>
<comment type="similarity">
    <text evidence="7">Belongs to the glycosyltransferase 87 family.</text>
</comment>
<gene>
    <name evidence="10" type="ORF">GCM10009754_77660</name>
</gene>
<feature type="region of interest" description="Disordered" evidence="8">
    <location>
        <begin position="442"/>
        <end position="464"/>
    </location>
</feature>
<keyword evidence="3" id="KW-0808">Transferase</keyword>
<feature type="compositionally biased region" description="Polar residues" evidence="8">
    <location>
        <begin position="1"/>
        <end position="10"/>
    </location>
</feature>
<evidence type="ECO:0000256" key="1">
    <source>
        <dbReference type="ARBA" id="ARBA00004651"/>
    </source>
</evidence>
<dbReference type="EMBL" id="BAAANN010000047">
    <property type="protein sequence ID" value="GAA1988021.1"/>
    <property type="molecule type" value="Genomic_DNA"/>
</dbReference>
<feature type="transmembrane region" description="Helical" evidence="9">
    <location>
        <begin position="125"/>
        <end position="144"/>
    </location>
</feature>
<reference evidence="11" key="1">
    <citation type="journal article" date="2019" name="Int. J. Syst. Evol. Microbiol.">
        <title>The Global Catalogue of Microorganisms (GCM) 10K type strain sequencing project: providing services to taxonomists for standard genome sequencing and annotation.</title>
        <authorList>
            <consortium name="The Broad Institute Genomics Platform"/>
            <consortium name="The Broad Institute Genome Sequencing Center for Infectious Disease"/>
            <person name="Wu L."/>
            <person name="Ma J."/>
        </authorList>
    </citation>
    <scope>NUCLEOTIDE SEQUENCE [LARGE SCALE GENOMIC DNA]</scope>
    <source>
        <strain evidence="11">JCM 14545</strain>
    </source>
</reference>